<dbReference type="PATRIC" id="fig|477245.3.peg.6473"/>
<dbReference type="Proteomes" id="UP000032234">
    <property type="component" value="Chromosome"/>
</dbReference>
<dbReference type="PANTHER" id="PTHR10434:SF66">
    <property type="entry name" value="PHOSPHOLIPID_GLYCEROL ACYLTRANSFERASE DOMAIN-CONTAINING PROTEIN"/>
    <property type="match status" value="1"/>
</dbReference>
<feature type="domain" description="Phospholipid/glycerol acyltransferase" evidence="3">
    <location>
        <begin position="32"/>
        <end position="148"/>
    </location>
</feature>
<dbReference type="GO" id="GO:0006654">
    <property type="term" value="P:phosphatidic acid biosynthetic process"/>
    <property type="evidence" value="ECO:0007669"/>
    <property type="project" value="TreeGrafter"/>
</dbReference>
<evidence type="ECO:0000256" key="2">
    <source>
        <dbReference type="ARBA" id="ARBA00023315"/>
    </source>
</evidence>
<dbReference type="SMART" id="SM00563">
    <property type="entry name" value="PlsC"/>
    <property type="match status" value="1"/>
</dbReference>
<protein>
    <recommendedName>
        <fullName evidence="3">Phospholipid/glycerol acyltransferase domain-containing protein</fullName>
    </recommendedName>
</protein>
<dbReference type="EMBL" id="CP010849">
    <property type="protein sequence ID" value="AJP05966.1"/>
    <property type="molecule type" value="Genomic_DNA"/>
</dbReference>
<evidence type="ECO:0000313" key="5">
    <source>
        <dbReference type="Proteomes" id="UP000032234"/>
    </source>
</evidence>
<keyword evidence="1" id="KW-0808">Transferase</keyword>
<name>A0A0C5GN35_9ACTN</name>
<dbReference type="PANTHER" id="PTHR10434">
    <property type="entry name" value="1-ACYL-SN-GLYCEROL-3-PHOSPHATE ACYLTRANSFERASE"/>
    <property type="match status" value="1"/>
</dbReference>
<dbReference type="AlphaFoldDB" id="A0A0C5GN35"/>
<dbReference type="Pfam" id="PF01553">
    <property type="entry name" value="Acyltransferase"/>
    <property type="match status" value="1"/>
</dbReference>
<dbReference type="CDD" id="cd07989">
    <property type="entry name" value="LPLAT_AGPAT-like"/>
    <property type="match status" value="1"/>
</dbReference>
<dbReference type="HOGENOM" id="CLU_027938_4_5_11"/>
<organism evidence="4 5">
    <name type="scientific">Streptomyces cyaneogriseus subsp. noncyanogenus</name>
    <dbReference type="NCBI Taxonomy" id="477245"/>
    <lineage>
        <taxon>Bacteria</taxon>
        <taxon>Bacillati</taxon>
        <taxon>Actinomycetota</taxon>
        <taxon>Actinomycetes</taxon>
        <taxon>Kitasatosporales</taxon>
        <taxon>Streptomycetaceae</taxon>
        <taxon>Streptomyces</taxon>
    </lineage>
</organism>
<dbReference type="GO" id="GO:0003841">
    <property type="term" value="F:1-acylglycerol-3-phosphate O-acyltransferase activity"/>
    <property type="evidence" value="ECO:0007669"/>
    <property type="project" value="TreeGrafter"/>
</dbReference>
<dbReference type="STRING" id="477245.TU94_30405"/>
<proteinExistence type="predicted"/>
<accession>A0A0C5GN35</accession>
<keyword evidence="5" id="KW-1185">Reference proteome</keyword>
<gene>
    <name evidence="4" type="ORF">TU94_30405</name>
</gene>
<dbReference type="InterPro" id="IPR002123">
    <property type="entry name" value="Plipid/glycerol_acylTrfase"/>
</dbReference>
<dbReference type="SUPFAM" id="SSF69593">
    <property type="entry name" value="Glycerol-3-phosphate (1)-acyltransferase"/>
    <property type="match status" value="1"/>
</dbReference>
<evidence type="ECO:0000259" key="3">
    <source>
        <dbReference type="SMART" id="SM00563"/>
    </source>
</evidence>
<evidence type="ECO:0000256" key="1">
    <source>
        <dbReference type="ARBA" id="ARBA00022679"/>
    </source>
</evidence>
<reference evidence="4 5" key="1">
    <citation type="submission" date="2015-02" db="EMBL/GenBank/DDBJ databases">
        <title>Genome sequence of thermotolerant Streptomyces cyaneogriseus subsp. Noncyanogenus NMWT1, the producer of nematocidal antibiotics nemadectin.</title>
        <authorList>
            <person name="Wang H."/>
            <person name="Li C."/>
            <person name="Xiang W."/>
            <person name="Wang X."/>
        </authorList>
    </citation>
    <scope>NUCLEOTIDE SEQUENCE [LARGE SCALE GENOMIC DNA]</scope>
    <source>
        <strain evidence="4 5">NMWT 1</strain>
    </source>
</reference>
<evidence type="ECO:0000313" key="4">
    <source>
        <dbReference type="EMBL" id="AJP05966.1"/>
    </source>
</evidence>
<dbReference type="KEGG" id="scw:TU94_30405"/>
<keyword evidence="2" id="KW-0012">Acyltransferase</keyword>
<sequence>MLASAVRRALWRTVIRSLGGRRVVGRVPGGPCVVVANHRSHADTAVLLATLPTRGRPRVAAAADHWFARRRRRFFCRWLVGGFPVRRTGGGREDLLRAREFLARGGMVIVFPEGGRGTGAEPARFRSGAFELARLAGVPVVPVALTGTARVLAKHGRRCHRAPVRVEFGAPEWSAGPEEVRARIGEMLRHGGPPVGD</sequence>